<gene>
    <name evidence="13" type="primary">xcsG</name>
    <name evidence="13" type="ORF">GCM10011394_18960</name>
</gene>
<sequence length="167" mass="18221">MEADMQNRDMSDFPAHRSPSGATPGAGRHRRNAGFTLVELMVAIVIIGLLSTVVMINVMPSQDRAMSEKARADVSVLEQALETYRLDNMGYPTTAQGLDALLDPPSGLARPERYRKGGYIRRLPEDPWGKAYQYRQPGRSGGFDVFSFGSDGAEGGEGDAADIGNWR</sequence>
<keyword evidence="8 11" id="KW-1133">Transmembrane helix</keyword>
<keyword evidence="6" id="KW-0997">Cell inner membrane</keyword>
<evidence type="ECO:0000256" key="8">
    <source>
        <dbReference type="ARBA" id="ARBA00022989"/>
    </source>
</evidence>
<dbReference type="PRINTS" id="PR00813">
    <property type="entry name" value="BCTERIALGSPG"/>
</dbReference>
<evidence type="ECO:0000256" key="3">
    <source>
        <dbReference type="ARBA" id="ARBA00020042"/>
    </source>
</evidence>
<evidence type="ECO:0000256" key="7">
    <source>
        <dbReference type="ARBA" id="ARBA00022692"/>
    </source>
</evidence>
<feature type="domain" description="Type II secretion system protein GspG C-terminal" evidence="12">
    <location>
        <begin position="57"/>
        <end position="166"/>
    </location>
</feature>
<dbReference type="Proteomes" id="UP000599009">
    <property type="component" value="Unassembled WGS sequence"/>
</dbReference>
<keyword evidence="5" id="KW-0488">Methylation</keyword>
<dbReference type="Pfam" id="PF07963">
    <property type="entry name" value="N_methyl"/>
    <property type="match status" value="1"/>
</dbReference>
<comment type="subcellular location">
    <subcellularLocation>
        <location evidence="1">Cell inner membrane</location>
        <topology evidence="1">Single-pass membrane protein</topology>
    </subcellularLocation>
</comment>
<evidence type="ECO:0000313" key="14">
    <source>
        <dbReference type="Proteomes" id="UP000599009"/>
    </source>
</evidence>
<dbReference type="InterPro" id="IPR045584">
    <property type="entry name" value="Pilin-like"/>
</dbReference>
<comment type="similarity">
    <text evidence="2">Belongs to the GSP G family.</text>
</comment>
<evidence type="ECO:0000256" key="6">
    <source>
        <dbReference type="ARBA" id="ARBA00022519"/>
    </source>
</evidence>
<keyword evidence="9 11" id="KW-0472">Membrane</keyword>
<dbReference type="NCBIfam" id="TIGR01710">
    <property type="entry name" value="typeII_sec_gspG"/>
    <property type="match status" value="1"/>
</dbReference>
<dbReference type="PANTHER" id="PTHR30093">
    <property type="entry name" value="GENERAL SECRETION PATHWAY PROTEIN G"/>
    <property type="match status" value="1"/>
</dbReference>
<keyword evidence="4" id="KW-1003">Cell membrane</keyword>
<dbReference type="InterPro" id="IPR012902">
    <property type="entry name" value="N_methyl_site"/>
</dbReference>
<feature type="transmembrane region" description="Helical" evidence="11">
    <location>
        <begin position="40"/>
        <end position="59"/>
    </location>
</feature>
<dbReference type="PANTHER" id="PTHR30093:SF44">
    <property type="entry name" value="TYPE II SECRETION SYSTEM CORE PROTEIN G"/>
    <property type="match status" value="1"/>
</dbReference>
<reference evidence="14" key="1">
    <citation type="journal article" date="2019" name="Int. J. Syst. Evol. Microbiol.">
        <title>The Global Catalogue of Microorganisms (GCM) 10K type strain sequencing project: providing services to taxonomists for standard genome sequencing and annotation.</title>
        <authorList>
            <consortium name="The Broad Institute Genomics Platform"/>
            <consortium name="The Broad Institute Genome Sequencing Center for Infectious Disease"/>
            <person name="Wu L."/>
            <person name="Ma J."/>
        </authorList>
    </citation>
    <scope>NUCLEOTIDE SEQUENCE [LARGE SCALE GENOMIC DNA]</scope>
    <source>
        <strain evidence="14">CGMCC 1.8985</strain>
    </source>
</reference>
<dbReference type="InterPro" id="IPR010054">
    <property type="entry name" value="Type2_sec_GspG"/>
</dbReference>
<evidence type="ECO:0000256" key="4">
    <source>
        <dbReference type="ARBA" id="ARBA00022475"/>
    </source>
</evidence>
<feature type="region of interest" description="Disordered" evidence="10">
    <location>
        <begin position="1"/>
        <end position="29"/>
    </location>
</feature>
<evidence type="ECO:0000256" key="5">
    <source>
        <dbReference type="ARBA" id="ARBA00022481"/>
    </source>
</evidence>
<protein>
    <recommendedName>
        <fullName evidence="3">Type II secretion system core protein G</fullName>
    </recommendedName>
</protein>
<dbReference type="SUPFAM" id="SSF54523">
    <property type="entry name" value="Pili subunits"/>
    <property type="match status" value="1"/>
</dbReference>
<evidence type="ECO:0000256" key="9">
    <source>
        <dbReference type="ARBA" id="ARBA00023136"/>
    </source>
</evidence>
<dbReference type="EMBL" id="BMME01000001">
    <property type="protein sequence ID" value="GGK09741.1"/>
    <property type="molecule type" value="Genomic_DNA"/>
</dbReference>
<organism evidence="13 14">
    <name type="scientific">Luteimonas terricola</name>
    <dbReference type="NCBI Taxonomy" id="645597"/>
    <lineage>
        <taxon>Bacteria</taxon>
        <taxon>Pseudomonadati</taxon>
        <taxon>Pseudomonadota</taxon>
        <taxon>Gammaproteobacteria</taxon>
        <taxon>Lysobacterales</taxon>
        <taxon>Lysobacteraceae</taxon>
        <taxon>Luteimonas</taxon>
    </lineage>
</organism>
<comment type="caution">
    <text evidence="13">The sequence shown here is derived from an EMBL/GenBank/DDBJ whole genome shotgun (WGS) entry which is preliminary data.</text>
</comment>
<evidence type="ECO:0000256" key="1">
    <source>
        <dbReference type="ARBA" id="ARBA00004377"/>
    </source>
</evidence>
<keyword evidence="7 11" id="KW-0812">Transmembrane</keyword>
<feature type="compositionally biased region" description="Basic and acidic residues" evidence="10">
    <location>
        <begin position="1"/>
        <end position="15"/>
    </location>
</feature>
<evidence type="ECO:0000256" key="2">
    <source>
        <dbReference type="ARBA" id="ARBA00009984"/>
    </source>
</evidence>
<dbReference type="InterPro" id="IPR000983">
    <property type="entry name" value="Bac_GSPG_pilin"/>
</dbReference>
<dbReference type="InterPro" id="IPR013545">
    <property type="entry name" value="T2SS_protein-GspG_C"/>
</dbReference>
<evidence type="ECO:0000256" key="11">
    <source>
        <dbReference type="SAM" id="Phobius"/>
    </source>
</evidence>
<dbReference type="Pfam" id="PF08334">
    <property type="entry name" value="T2SSG"/>
    <property type="match status" value="1"/>
</dbReference>
<dbReference type="Gene3D" id="3.30.700.10">
    <property type="entry name" value="Glycoprotein, Type 4 Pilin"/>
    <property type="match status" value="1"/>
</dbReference>
<proteinExistence type="inferred from homology"/>
<dbReference type="PROSITE" id="PS00409">
    <property type="entry name" value="PROKAR_NTER_METHYL"/>
    <property type="match status" value="1"/>
</dbReference>
<accession>A0ABQ2EEU6</accession>
<keyword evidence="14" id="KW-1185">Reference proteome</keyword>
<dbReference type="NCBIfam" id="TIGR02532">
    <property type="entry name" value="IV_pilin_GFxxxE"/>
    <property type="match status" value="1"/>
</dbReference>
<evidence type="ECO:0000313" key="13">
    <source>
        <dbReference type="EMBL" id="GGK09741.1"/>
    </source>
</evidence>
<evidence type="ECO:0000259" key="12">
    <source>
        <dbReference type="Pfam" id="PF08334"/>
    </source>
</evidence>
<evidence type="ECO:0000256" key="10">
    <source>
        <dbReference type="SAM" id="MobiDB-lite"/>
    </source>
</evidence>
<name>A0ABQ2EEU6_9GAMM</name>